<dbReference type="Pfam" id="PF05488">
    <property type="entry name" value="PAAR_motif"/>
    <property type="match status" value="1"/>
</dbReference>
<name>A0A4R6Y4S9_9BURK</name>
<dbReference type="OrthoDB" id="8565659at2"/>
<gene>
    <name evidence="1" type="ORF">DFR44_12621</name>
</gene>
<protein>
    <submittedName>
        <fullName evidence="1">Putative Zn-binding protein involved in type VI secretion</fullName>
    </submittedName>
</protein>
<dbReference type="CDD" id="cd14744">
    <property type="entry name" value="PAAR_CT_2"/>
    <property type="match status" value="1"/>
</dbReference>
<dbReference type="AlphaFoldDB" id="A0A4R6Y4S9"/>
<keyword evidence="2" id="KW-1185">Reference proteome</keyword>
<accession>A0A4R6Y4S9</accession>
<proteinExistence type="predicted"/>
<dbReference type="RefSeq" id="WP_133621367.1">
    <property type="nucleotide sequence ID" value="NZ_SNZE01000026.1"/>
</dbReference>
<dbReference type="Proteomes" id="UP000294480">
    <property type="component" value="Unassembled WGS sequence"/>
</dbReference>
<reference evidence="1 2" key="1">
    <citation type="submission" date="2019-03" db="EMBL/GenBank/DDBJ databases">
        <title>Genomic Encyclopedia of Type Strains, Phase IV (KMG-IV): sequencing the most valuable type-strain genomes for metagenomic binning, comparative biology and taxonomic classification.</title>
        <authorList>
            <person name="Goeker M."/>
        </authorList>
    </citation>
    <scope>NUCLEOTIDE SEQUENCE [LARGE SCALE GENOMIC DNA]</scope>
    <source>
        <strain evidence="1 2">DSM 102852</strain>
    </source>
</reference>
<dbReference type="EMBL" id="SNZE01000026">
    <property type="protein sequence ID" value="TDR29100.1"/>
    <property type="molecule type" value="Genomic_DNA"/>
</dbReference>
<sequence>MSYPVSRIGDTSDHGGSIITGSTNFGVDGMPVARVGDILDCPQHGKNPIVTSMVVQTQDDGKPLAHIGSKTQCGATIT</sequence>
<organism evidence="1 2">
    <name type="scientific">Hydromonas duriensis</name>
    <dbReference type="NCBI Taxonomy" id="1527608"/>
    <lineage>
        <taxon>Bacteria</taxon>
        <taxon>Pseudomonadati</taxon>
        <taxon>Pseudomonadota</taxon>
        <taxon>Betaproteobacteria</taxon>
        <taxon>Burkholderiales</taxon>
        <taxon>Burkholderiaceae</taxon>
        <taxon>Hydromonas</taxon>
    </lineage>
</organism>
<dbReference type="Gene3D" id="2.60.200.60">
    <property type="match status" value="1"/>
</dbReference>
<evidence type="ECO:0000313" key="1">
    <source>
        <dbReference type="EMBL" id="TDR29100.1"/>
    </source>
</evidence>
<dbReference type="InterPro" id="IPR008727">
    <property type="entry name" value="PAAR_motif"/>
</dbReference>
<comment type="caution">
    <text evidence="1">The sequence shown here is derived from an EMBL/GenBank/DDBJ whole genome shotgun (WGS) entry which is preliminary data.</text>
</comment>
<evidence type="ECO:0000313" key="2">
    <source>
        <dbReference type="Proteomes" id="UP000294480"/>
    </source>
</evidence>